<keyword evidence="6" id="KW-0812">Transmembrane</keyword>
<dbReference type="GO" id="GO:0006508">
    <property type="term" value="P:proteolysis"/>
    <property type="evidence" value="ECO:0007669"/>
    <property type="project" value="UniProtKB-KW"/>
</dbReference>
<keyword evidence="6" id="KW-1133">Transmembrane helix</keyword>
<evidence type="ECO:0000313" key="8">
    <source>
        <dbReference type="EMBL" id="SFI33094.1"/>
    </source>
</evidence>
<keyword evidence="6" id="KW-0472">Membrane</keyword>
<dbReference type="Proteomes" id="UP000198649">
    <property type="component" value="Unassembled WGS sequence"/>
</dbReference>
<dbReference type="EMBL" id="FOQG01000007">
    <property type="protein sequence ID" value="SFI33094.1"/>
    <property type="molecule type" value="Genomic_DNA"/>
</dbReference>
<dbReference type="GO" id="GO:0031012">
    <property type="term" value="C:extracellular matrix"/>
    <property type="evidence" value="ECO:0007669"/>
    <property type="project" value="InterPro"/>
</dbReference>
<dbReference type="RefSeq" id="WP_091112886.1">
    <property type="nucleotide sequence ID" value="NZ_BKAF01000008.1"/>
</dbReference>
<dbReference type="Pfam" id="PF00413">
    <property type="entry name" value="Peptidase_M10"/>
    <property type="match status" value="1"/>
</dbReference>
<dbReference type="AlphaFoldDB" id="A0A1I3HBP5"/>
<dbReference type="STRING" id="1005945.SAMN05216561_107113"/>
<protein>
    <submittedName>
        <fullName evidence="8">Matrixin</fullName>
    </submittedName>
</protein>
<gene>
    <name evidence="8" type="ORF">SAMN05216561_107113</name>
</gene>
<accession>A0A1I3HBP5</accession>
<evidence type="ECO:0000256" key="1">
    <source>
        <dbReference type="ARBA" id="ARBA00022670"/>
    </source>
</evidence>
<evidence type="ECO:0000313" key="9">
    <source>
        <dbReference type="Proteomes" id="UP000198649"/>
    </source>
</evidence>
<name>A0A1I3HBP5_9ACTN</name>
<keyword evidence="2" id="KW-0479">Metal-binding</keyword>
<feature type="region of interest" description="Disordered" evidence="5">
    <location>
        <begin position="40"/>
        <end position="62"/>
    </location>
</feature>
<dbReference type="InterPro" id="IPR024079">
    <property type="entry name" value="MetalloPept_cat_dom_sf"/>
</dbReference>
<dbReference type="GO" id="GO:0004222">
    <property type="term" value="F:metalloendopeptidase activity"/>
    <property type="evidence" value="ECO:0007669"/>
    <property type="project" value="InterPro"/>
</dbReference>
<feature type="compositionally biased region" description="Basic residues" evidence="5">
    <location>
        <begin position="40"/>
        <end position="60"/>
    </location>
</feature>
<feature type="domain" description="Peptidase M10 metallopeptidase" evidence="7">
    <location>
        <begin position="230"/>
        <end position="282"/>
    </location>
</feature>
<evidence type="ECO:0000256" key="3">
    <source>
        <dbReference type="ARBA" id="ARBA00022801"/>
    </source>
</evidence>
<organism evidence="8 9">
    <name type="scientific">Nocardioides psychrotolerans</name>
    <dbReference type="NCBI Taxonomy" id="1005945"/>
    <lineage>
        <taxon>Bacteria</taxon>
        <taxon>Bacillati</taxon>
        <taxon>Actinomycetota</taxon>
        <taxon>Actinomycetes</taxon>
        <taxon>Propionibacteriales</taxon>
        <taxon>Nocardioidaceae</taxon>
        <taxon>Nocardioides</taxon>
    </lineage>
</organism>
<dbReference type="GO" id="GO:0008270">
    <property type="term" value="F:zinc ion binding"/>
    <property type="evidence" value="ECO:0007669"/>
    <property type="project" value="InterPro"/>
</dbReference>
<evidence type="ECO:0000256" key="2">
    <source>
        <dbReference type="ARBA" id="ARBA00022723"/>
    </source>
</evidence>
<keyword evidence="1" id="KW-0645">Protease</keyword>
<evidence type="ECO:0000256" key="6">
    <source>
        <dbReference type="SAM" id="Phobius"/>
    </source>
</evidence>
<dbReference type="OrthoDB" id="4297752at2"/>
<dbReference type="InterPro" id="IPR001818">
    <property type="entry name" value="Pept_M10_metallopeptidase"/>
</dbReference>
<dbReference type="Gene3D" id="3.40.390.10">
    <property type="entry name" value="Collagenase (Catalytic Domain)"/>
    <property type="match status" value="1"/>
</dbReference>
<evidence type="ECO:0000256" key="5">
    <source>
        <dbReference type="SAM" id="MobiDB-lite"/>
    </source>
</evidence>
<keyword evidence="3" id="KW-0378">Hydrolase</keyword>
<reference evidence="8 9" key="1">
    <citation type="submission" date="2016-10" db="EMBL/GenBank/DDBJ databases">
        <authorList>
            <person name="de Groot N.N."/>
        </authorList>
    </citation>
    <scope>NUCLEOTIDE SEQUENCE [LARGE SCALE GENOMIC DNA]</scope>
    <source>
        <strain evidence="8 9">CGMCC 1.11156</strain>
    </source>
</reference>
<dbReference type="SUPFAM" id="SSF55486">
    <property type="entry name" value="Metalloproteases ('zincins'), catalytic domain"/>
    <property type="match status" value="1"/>
</dbReference>
<evidence type="ECO:0000259" key="7">
    <source>
        <dbReference type="Pfam" id="PF00413"/>
    </source>
</evidence>
<keyword evidence="9" id="KW-1185">Reference proteome</keyword>
<sequence length="302" mass="33124">MGWSERRAQREWERDLLRQIRALETTDEGPDGGQVTRLRRQRVRRPPRRPRRAPAVRRGRAPGERRRTFVTIGVTLSLIGALLLLNVVPGAYQLRNLLGLDDRLGAAVDGGSSGAYRFLSTRPGTDDPIGWDPCRPIAYEVNPAGAPDSWESLVGDAVATISRATGLVFEDEGVTDDRAFDERFRAGIDPRPVLIGWATSDEVPGLKGDVAGLAGPISTSDGVLTRYVTGRVVLDSEAFEQIERFRGAEEQQRAIVLHELAHLVGLDHVDDPSQLMYRTTEVTRFGRGDLRGLALVGDAPCG</sequence>
<feature type="transmembrane region" description="Helical" evidence="6">
    <location>
        <begin position="68"/>
        <end position="88"/>
    </location>
</feature>
<evidence type="ECO:0000256" key="4">
    <source>
        <dbReference type="ARBA" id="ARBA00022833"/>
    </source>
</evidence>
<proteinExistence type="predicted"/>
<keyword evidence="4" id="KW-0862">Zinc</keyword>